<dbReference type="InterPro" id="IPR032675">
    <property type="entry name" value="LRR_dom_sf"/>
</dbReference>
<gene>
    <name evidence="1" type="primary">FBXL6</name>
    <name evidence="1" type="ORF">TNIN_367131</name>
</gene>
<dbReference type="AlphaFoldDB" id="A0A8X7C5H1"/>
<reference evidence="1" key="1">
    <citation type="submission" date="2020-08" db="EMBL/GenBank/DDBJ databases">
        <title>Multicomponent nature underlies the extraordinary mechanical properties of spider dragline silk.</title>
        <authorList>
            <person name="Kono N."/>
            <person name="Nakamura H."/>
            <person name="Mori M."/>
            <person name="Yoshida Y."/>
            <person name="Ohtoshi R."/>
            <person name="Malay A.D."/>
            <person name="Moran D.A.P."/>
            <person name="Tomita M."/>
            <person name="Numata K."/>
            <person name="Arakawa K."/>
        </authorList>
    </citation>
    <scope>NUCLEOTIDE SEQUENCE</scope>
</reference>
<dbReference type="EMBL" id="BMAV01010006">
    <property type="protein sequence ID" value="GFY54708.1"/>
    <property type="molecule type" value="Genomic_DNA"/>
</dbReference>
<dbReference type="OrthoDB" id="3134645at2759"/>
<dbReference type="Proteomes" id="UP000886998">
    <property type="component" value="Unassembled WGS sequence"/>
</dbReference>
<comment type="caution">
    <text evidence="1">The sequence shown here is derived from an EMBL/GenBank/DDBJ whole genome shotgun (WGS) entry which is preliminary data.</text>
</comment>
<organism evidence="1 2">
    <name type="scientific">Trichonephila inaurata madagascariensis</name>
    <dbReference type="NCBI Taxonomy" id="2747483"/>
    <lineage>
        <taxon>Eukaryota</taxon>
        <taxon>Metazoa</taxon>
        <taxon>Ecdysozoa</taxon>
        <taxon>Arthropoda</taxon>
        <taxon>Chelicerata</taxon>
        <taxon>Arachnida</taxon>
        <taxon>Araneae</taxon>
        <taxon>Araneomorphae</taxon>
        <taxon>Entelegynae</taxon>
        <taxon>Araneoidea</taxon>
        <taxon>Nephilidae</taxon>
        <taxon>Trichonephila</taxon>
        <taxon>Trichonephila inaurata</taxon>
    </lineage>
</organism>
<dbReference type="Gene3D" id="3.80.10.10">
    <property type="entry name" value="Ribonuclease Inhibitor"/>
    <property type="match status" value="1"/>
</dbReference>
<keyword evidence="2" id="KW-1185">Reference proteome</keyword>
<sequence>MDFIDLRGPKLVSLDFSNLSVVNIRNLFLIIASSCRNLEHLKAQNLHPQSSNNVFPIEIMQEGLKKLKTLCLGLPVILKSKKSLKSNGFPTLEIFTHSSKFDSYIHDDCFQRLLMKSSNLKILDVRGCFFLTVETLCDLPSSNLERLYVSHTKLYNSLNFINVLRKWGHSLEVLDLSKLRGSIINDHFTSIISSCNLQNLESLYIINTAVTISTVRLIIQNCPKLNFLQLESCRGLHRGCKRAYQGKIALKELLSKLADNMDTT</sequence>
<proteinExistence type="predicted"/>
<evidence type="ECO:0000313" key="2">
    <source>
        <dbReference type="Proteomes" id="UP000886998"/>
    </source>
</evidence>
<name>A0A8X7C5H1_9ARAC</name>
<evidence type="ECO:0000313" key="1">
    <source>
        <dbReference type="EMBL" id="GFY54708.1"/>
    </source>
</evidence>
<accession>A0A8X7C5H1</accession>
<protein>
    <submittedName>
        <fullName evidence="1">Uncharacterized protein</fullName>
    </submittedName>
</protein>
<dbReference type="SUPFAM" id="SSF52047">
    <property type="entry name" value="RNI-like"/>
    <property type="match status" value="1"/>
</dbReference>